<name>A0ABQ4F3A9_9ACTN</name>
<feature type="compositionally biased region" description="Basic and acidic residues" evidence="1">
    <location>
        <begin position="13"/>
        <end position="29"/>
    </location>
</feature>
<reference evidence="2 3" key="1">
    <citation type="submission" date="2021-01" db="EMBL/GenBank/DDBJ databases">
        <title>Whole genome shotgun sequence of Plantactinospora mayteni NBRC 109088.</title>
        <authorList>
            <person name="Komaki H."/>
            <person name="Tamura T."/>
        </authorList>
    </citation>
    <scope>NUCLEOTIDE SEQUENCE [LARGE SCALE GENOMIC DNA]</scope>
    <source>
        <strain evidence="2 3">NBRC 109088</strain>
    </source>
</reference>
<protein>
    <submittedName>
        <fullName evidence="2">Uncharacterized protein</fullName>
    </submittedName>
</protein>
<gene>
    <name evidence="2" type="ORF">Pma05_79170</name>
</gene>
<dbReference type="InterPro" id="IPR006482">
    <property type="entry name" value="Cas7_Csh2/Csh2"/>
</dbReference>
<proteinExistence type="predicted"/>
<organism evidence="2 3">
    <name type="scientific">Plantactinospora mayteni</name>
    <dbReference type="NCBI Taxonomy" id="566021"/>
    <lineage>
        <taxon>Bacteria</taxon>
        <taxon>Bacillati</taxon>
        <taxon>Actinomycetota</taxon>
        <taxon>Actinomycetes</taxon>
        <taxon>Micromonosporales</taxon>
        <taxon>Micromonosporaceae</taxon>
        <taxon>Plantactinospora</taxon>
    </lineage>
</organism>
<feature type="region of interest" description="Disordered" evidence="1">
    <location>
        <begin position="1"/>
        <end position="63"/>
    </location>
</feature>
<keyword evidence="3" id="KW-1185">Reference proteome</keyword>
<dbReference type="Pfam" id="PF05107">
    <property type="entry name" value="Cas_Cas7"/>
    <property type="match status" value="1"/>
</dbReference>
<accession>A0ABQ4F3A9</accession>
<dbReference type="EMBL" id="BONX01000069">
    <property type="protein sequence ID" value="GIH01345.1"/>
    <property type="molecule type" value="Genomic_DNA"/>
</dbReference>
<dbReference type="RefSeq" id="WP_239314082.1">
    <property type="nucleotide sequence ID" value="NZ_BAAAZQ010000039.1"/>
</dbReference>
<comment type="caution">
    <text evidence="2">The sequence shown here is derived from an EMBL/GenBank/DDBJ whole genome shotgun (WGS) entry which is preliminary data.</text>
</comment>
<feature type="compositionally biased region" description="Basic and acidic residues" evidence="1">
    <location>
        <begin position="46"/>
        <end position="57"/>
    </location>
</feature>
<dbReference type="Proteomes" id="UP000621500">
    <property type="component" value="Unassembled WGS sequence"/>
</dbReference>
<evidence type="ECO:0000313" key="3">
    <source>
        <dbReference type="Proteomes" id="UP000621500"/>
    </source>
</evidence>
<sequence>MGFVKGPGARGIVRRDRREPTGDPPRTDDETGQGLVTDAAIKRKIRDTMSLRQDRRPRYPSHR</sequence>
<evidence type="ECO:0000256" key="1">
    <source>
        <dbReference type="SAM" id="MobiDB-lite"/>
    </source>
</evidence>
<evidence type="ECO:0000313" key="2">
    <source>
        <dbReference type="EMBL" id="GIH01345.1"/>
    </source>
</evidence>